<organism evidence="2 3">
    <name type="scientific">Tanacetum coccineum</name>
    <dbReference type="NCBI Taxonomy" id="301880"/>
    <lineage>
        <taxon>Eukaryota</taxon>
        <taxon>Viridiplantae</taxon>
        <taxon>Streptophyta</taxon>
        <taxon>Embryophyta</taxon>
        <taxon>Tracheophyta</taxon>
        <taxon>Spermatophyta</taxon>
        <taxon>Magnoliopsida</taxon>
        <taxon>eudicotyledons</taxon>
        <taxon>Gunneridae</taxon>
        <taxon>Pentapetalae</taxon>
        <taxon>asterids</taxon>
        <taxon>campanulids</taxon>
        <taxon>Asterales</taxon>
        <taxon>Asteraceae</taxon>
        <taxon>Asteroideae</taxon>
        <taxon>Anthemideae</taxon>
        <taxon>Anthemidinae</taxon>
        <taxon>Tanacetum</taxon>
    </lineage>
</organism>
<evidence type="ECO:0000313" key="2">
    <source>
        <dbReference type="EMBL" id="GJT73169.1"/>
    </source>
</evidence>
<proteinExistence type="predicted"/>
<evidence type="ECO:0000256" key="1">
    <source>
        <dbReference type="SAM" id="MobiDB-lite"/>
    </source>
</evidence>
<feature type="region of interest" description="Disordered" evidence="1">
    <location>
        <begin position="43"/>
        <end position="80"/>
    </location>
</feature>
<comment type="caution">
    <text evidence="2">The sequence shown here is derived from an EMBL/GenBank/DDBJ whole genome shotgun (WGS) entry which is preliminary data.</text>
</comment>
<evidence type="ECO:0000313" key="3">
    <source>
        <dbReference type="Proteomes" id="UP001151760"/>
    </source>
</evidence>
<sequence>MGETHHDSGSHLDIWKALVEPYTVQPPTTASVHLGKAIRKRKKKAAKRLQSRKTRFLFDADGDDDHDENNQSNKTRKRKDAIPLSEIAKSEFPLVEYYEVLSRPPYSQRNKVKLPEFIDQVTTIGDETTHLPADVDWAIASSYFGDFVMRESDIPEWVCNGVRYPIIWADMEQVCS</sequence>
<gene>
    <name evidence="2" type="ORF">Tco_1032455</name>
</gene>
<reference evidence="2" key="2">
    <citation type="submission" date="2022-01" db="EMBL/GenBank/DDBJ databases">
        <authorList>
            <person name="Yamashiro T."/>
            <person name="Shiraishi A."/>
            <person name="Satake H."/>
            <person name="Nakayama K."/>
        </authorList>
    </citation>
    <scope>NUCLEOTIDE SEQUENCE</scope>
</reference>
<feature type="compositionally biased region" description="Basic residues" evidence="1">
    <location>
        <begin position="43"/>
        <end position="55"/>
    </location>
</feature>
<keyword evidence="3" id="KW-1185">Reference proteome</keyword>
<dbReference type="EMBL" id="BQNB010018327">
    <property type="protein sequence ID" value="GJT73169.1"/>
    <property type="molecule type" value="Genomic_DNA"/>
</dbReference>
<accession>A0ABQ5GCP9</accession>
<name>A0ABQ5GCP9_9ASTR</name>
<dbReference type="Proteomes" id="UP001151760">
    <property type="component" value="Unassembled WGS sequence"/>
</dbReference>
<protein>
    <submittedName>
        <fullName evidence="2">Uncharacterized protein</fullName>
    </submittedName>
</protein>
<reference evidence="2" key="1">
    <citation type="journal article" date="2022" name="Int. J. Mol. Sci.">
        <title>Draft Genome of Tanacetum Coccineum: Genomic Comparison of Closely Related Tanacetum-Family Plants.</title>
        <authorList>
            <person name="Yamashiro T."/>
            <person name="Shiraishi A."/>
            <person name="Nakayama K."/>
            <person name="Satake H."/>
        </authorList>
    </citation>
    <scope>NUCLEOTIDE SEQUENCE</scope>
</reference>